<sequence length="217" mass="23720">MSMRSKEEFFKELSKCVVGMEDEKVISIAEEYIKSGYPAMDGILYGLVDGMNKAANLYEEEEYFIPELMICSDAMYNGLDVLRPHLEEASSQQKCRIVIGVVEGDTHDIGKNLVKIMLEAAGYELIDLGRDVPATRFIETVKEKKASVVALSTLMSTSTGNIKRVVELLEEEGLRSDVKVVVGGGPISPAFAKKIGADGYGKNAVEAVKVVNSLMTI</sequence>
<dbReference type="SUPFAM" id="SSF52242">
    <property type="entry name" value="Cobalamin (vitamin B12)-binding domain"/>
    <property type="match status" value="1"/>
</dbReference>
<dbReference type="GO" id="GO:0046653">
    <property type="term" value="P:tetrahydrofolate metabolic process"/>
    <property type="evidence" value="ECO:0007669"/>
    <property type="project" value="TreeGrafter"/>
</dbReference>
<dbReference type="AlphaFoldDB" id="A0A0G3WCP6"/>
<accession>A0A0G3WCP6</accession>
<dbReference type="STRING" id="84022.CACET_c22410"/>
<dbReference type="Gene3D" id="3.40.50.280">
    <property type="entry name" value="Cobalamin-binding domain"/>
    <property type="match status" value="1"/>
</dbReference>
<keyword evidence="7" id="KW-1185">Reference proteome</keyword>
<dbReference type="CDD" id="cd02070">
    <property type="entry name" value="corrinoid_protein_B12-BD"/>
    <property type="match status" value="1"/>
</dbReference>
<protein>
    <submittedName>
        <fullName evidence="6">Dimethylamine corrinoid protein MtbC</fullName>
    </submittedName>
</protein>
<evidence type="ECO:0000259" key="4">
    <source>
        <dbReference type="PROSITE" id="PS51332"/>
    </source>
</evidence>
<dbReference type="KEGG" id="cace:CACET_c22410"/>
<keyword evidence="2" id="KW-0479">Metal-binding</keyword>
<dbReference type="PANTHER" id="PTHR45833:SF1">
    <property type="entry name" value="METHIONINE SYNTHASE"/>
    <property type="match status" value="1"/>
</dbReference>
<dbReference type="InterPro" id="IPR036724">
    <property type="entry name" value="Cobalamin-bd_sf"/>
</dbReference>
<dbReference type="Pfam" id="PF02607">
    <property type="entry name" value="B12-binding_2"/>
    <property type="match status" value="1"/>
</dbReference>
<evidence type="ECO:0000259" key="5">
    <source>
        <dbReference type="PROSITE" id="PS51337"/>
    </source>
</evidence>
<dbReference type="PROSITE" id="PS51337">
    <property type="entry name" value="B12_BINDING_NTER"/>
    <property type="match status" value="1"/>
</dbReference>
<evidence type="ECO:0000313" key="6">
    <source>
        <dbReference type="EMBL" id="AKL95687.1"/>
    </source>
</evidence>
<feature type="domain" description="B12-binding N-terminal" evidence="5">
    <location>
        <begin position="1"/>
        <end position="94"/>
    </location>
</feature>
<reference evidence="6 7" key="1">
    <citation type="submission" date="2014-10" db="EMBL/GenBank/DDBJ databases">
        <title>Genome sequence of Clostridium aceticum DSM 1496.</title>
        <authorList>
            <person name="Poehlein A."/>
            <person name="Schiel-Bengelsdorf B."/>
            <person name="Gottschalk G."/>
            <person name="Duerre P."/>
            <person name="Daniel R."/>
        </authorList>
    </citation>
    <scope>NUCLEOTIDE SEQUENCE [LARGE SCALE GENOMIC DNA]</scope>
    <source>
        <strain evidence="6 7">DSM 1496</strain>
    </source>
</reference>
<dbReference type="PANTHER" id="PTHR45833">
    <property type="entry name" value="METHIONINE SYNTHASE"/>
    <property type="match status" value="1"/>
</dbReference>
<dbReference type="GO" id="GO:0050667">
    <property type="term" value="P:homocysteine metabolic process"/>
    <property type="evidence" value="ECO:0007669"/>
    <property type="project" value="TreeGrafter"/>
</dbReference>
<evidence type="ECO:0000256" key="1">
    <source>
        <dbReference type="ARBA" id="ARBA00010854"/>
    </source>
</evidence>
<comment type="similarity">
    <text evidence="1">Belongs to the methylamine corrinoid protein family.</text>
</comment>
<dbReference type="InterPro" id="IPR003759">
    <property type="entry name" value="Cbl-bd_cap"/>
</dbReference>
<dbReference type="FunFam" id="3.40.50.280:FF:000003">
    <property type="entry name" value="Dimethylamine methyltransferase corrinoid protein"/>
    <property type="match status" value="1"/>
</dbReference>
<dbReference type="InterPro" id="IPR050554">
    <property type="entry name" value="Met_Synthase/Corrinoid"/>
</dbReference>
<dbReference type="GO" id="GO:0046872">
    <property type="term" value="F:metal ion binding"/>
    <property type="evidence" value="ECO:0007669"/>
    <property type="project" value="UniProtKB-KW"/>
</dbReference>
<dbReference type="InterPro" id="IPR036594">
    <property type="entry name" value="Meth_synthase_dom"/>
</dbReference>
<evidence type="ECO:0000313" key="7">
    <source>
        <dbReference type="Proteomes" id="UP000035704"/>
    </source>
</evidence>
<name>A0A0G3WCP6_9CLOT</name>
<dbReference type="Proteomes" id="UP000035704">
    <property type="component" value="Chromosome"/>
</dbReference>
<evidence type="ECO:0000256" key="2">
    <source>
        <dbReference type="ARBA" id="ARBA00022723"/>
    </source>
</evidence>
<dbReference type="SMART" id="SM01018">
    <property type="entry name" value="B12-binding_2"/>
    <property type="match status" value="1"/>
</dbReference>
<dbReference type="Gene3D" id="1.10.1240.10">
    <property type="entry name" value="Methionine synthase domain"/>
    <property type="match status" value="1"/>
</dbReference>
<feature type="domain" description="B12-binding" evidence="4">
    <location>
        <begin position="94"/>
        <end position="217"/>
    </location>
</feature>
<organism evidence="6 7">
    <name type="scientific">Clostridium aceticum</name>
    <dbReference type="NCBI Taxonomy" id="84022"/>
    <lineage>
        <taxon>Bacteria</taxon>
        <taxon>Bacillati</taxon>
        <taxon>Bacillota</taxon>
        <taxon>Clostridia</taxon>
        <taxon>Eubacteriales</taxon>
        <taxon>Clostridiaceae</taxon>
        <taxon>Clostridium</taxon>
    </lineage>
</organism>
<dbReference type="Pfam" id="PF02310">
    <property type="entry name" value="B12-binding"/>
    <property type="match status" value="1"/>
</dbReference>
<evidence type="ECO:0000256" key="3">
    <source>
        <dbReference type="ARBA" id="ARBA00023285"/>
    </source>
</evidence>
<dbReference type="PATRIC" id="fig|84022.6.peg.2246"/>
<dbReference type="InterPro" id="IPR006158">
    <property type="entry name" value="Cobalamin-bd"/>
</dbReference>
<dbReference type="SUPFAM" id="SSF47644">
    <property type="entry name" value="Methionine synthase domain"/>
    <property type="match status" value="1"/>
</dbReference>
<keyword evidence="3" id="KW-0170">Cobalt</keyword>
<gene>
    <name evidence="6" type="primary">mtbC2</name>
    <name evidence="6" type="ORF">CACET_c22410</name>
</gene>
<dbReference type="GO" id="GO:0031419">
    <property type="term" value="F:cobalamin binding"/>
    <property type="evidence" value="ECO:0007669"/>
    <property type="project" value="InterPro"/>
</dbReference>
<dbReference type="EMBL" id="CP009687">
    <property type="protein sequence ID" value="AKL95687.1"/>
    <property type="molecule type" value="Genomic_DNA"/>
</dbReference>
<dbReference type="PROSITE" id="PS51332">
    <property type="entry name" value="B12_BINDING"/>
    <property type="match status" value="1"/>
</dbReference>
<dbReference type="GO" id="GO:0008705">
    <property type="term" value="F:methionine synthase activity"/>
    <property type="evidence" value="ECO:0007669"/>
    <property type="project" value="TreeGrafter"/>
</dbReference>
<proteinExistence type="inferred from homology"/>
<dbReference type="GO" id="GO:0005829">
    <property type="term" value="C:cytosol"/>
    <property type="evidence" value="ECO:0007669"/>
    <property type="project" value="TreeGrafter"/>
</dbReference>